<name>A0ABN2U8E1_9ACTN</name>
<dbReference type="RefSeq" id="WP_344666495.1">
    <property type="nucleotide sequence ID" value="NZ_BAAAQN010000017.1"/>
</dbReference>
<dbReference type="InterPro" id="IPR029052">
    <property type="entry name" value="Metallo-depent_PP-like"/>
</dbReference>
<dbReference type="Proteomes" id="UP001500751">
    <property type="component" value="Unassembled WGS sequence"/>
</dbReference>
<dbReference type="Gene3D" id="2.120.10.70">
    <property type="entry name" value="Fucose-specific lectin"/>
    <property type="match status" value="1"/>
</dbReference>
<feature type="domain" description="PLL-like beta propeller" evidence="1">
    <location>
        <begin position="605"/>
        <end position="889"/>
    </location>
</feature>
<evidence type="ECO:0000313" key="2">
    <source>
        <dbReference type="EMBL" id="GAA2030721.1"/>
    </source>
</evidence>
<reference evidence="2 3" key="1">
    <citation type="journal article" date="2019" name="Int. J. Syst. Evol. Microbiol.">
        <title>The Global Catalogue of Microorganisms (GCM) 10K type strain sequencing project: providing services to taxonomists for standard genome sequencing and annotation.</title>
        <authorList>
            <consortium name="The Broad Institute Genomics Platform"/>
            <consortium name="The Broad Institute Genome Sequencing Center for Infectious Disease"/>
            <person name="Wu L."/>
            <person name="Ma J."/>
        </authorList>
    </citation>
    <scope>NUCLEOTIDE SEQUENCE [LARGE SCALE GENOMIC DNA]</scope>
    <source>
        <strain evidence="2 3">JCM 16014</strain>
    </source>
</reference>
<accession>A0ABN2U8E1</accession>
<dbReference type="SUPFAM" id="SSF56300">
    <property type="entry name" value="Metallo-dependent phosphatases"/>
    <property type="match status" value="1"/>
</dbReference>
<gene>
    <name evidence="2" type="ORF">GCM10009839_33140</name>
</gene>
<dbReference type="Pfam" id="PF26607">
    <property type="entry name" value="DUF8189"/>
    <property type="match status" value="1"/>
</dbReference>
<dbReference type="EMBL" id="BAAAQN010000017">
    <property type="protein sequence ID" value="GAA2030721.1"/>
    <property type="molecule type" value="Genomic_DNA"/>
</dbReference>
<proteinExistence type="predicted"/>
<dbReference type="Gene3D" id="3.60.21.10">
    <property type="match status" value="1"/>
</dbReference>
<dbReference type="SUPFAM" id="SSF89372">
    <property type="entry name" value="Fucose-specific lectin"/>
    <property type="match status" value="2"/>
</dbReference>
<protein>
    <recommendedName>
        <fullName evidence="1">PLL-like beta propeller domain-containing protein</fullName>
    </recommendedName>
</protein>
<sequence length="1104" mass="116544">MRPAAEVSLISPTSVYLGTTSWDFTVQRSSYDAGGYTTLTAGDGETHVVRTDLWPNQGHVTLPLVAFAQMTDLHIVDDQSPARVEFLDNFADPPYVNYPTDSAYRSHEYLSTQVVDAMCLAIRSLSKAPRTKLPLKFTIVTGDAVDNCQHNENRWYIDLLDGGQNIVPDSGQIGLDQSYSGGGLPDPNDTDRGYYNPSILGGRTSDNKFTGTSGTSLGFPYVPGLLSLTDVGAARRPYTSHGLGMPWYAAYGNHDGLWQGNIPLDSSVVDAGSVAVSRGKVYDTTEQLPNDYQDLGETGLLKALYHIEFTQVVADLARRMVTRAEFIQDHFDTQGTPVGHGFMSADDDRAYYAIPWTDNDLVRFITLDSTNTNTDGFGSGNAGGSIDTDQLNWLENQLQANSRRYLDDYGNPVVVAPDSPVQDKMFVLFCHHTLDTMDNLDAGVLGQWFGDRHRGDELKALLLRYPNVIALVNGHTHANKITPYARPQGNAVPGGFWEISTASHIDWPIQSRILEIAASKEGNAGPATLSIFTTMLDPAAPLAYNGDLSNTSQLASLARELATNDPQEVRAGIRRRMGVAGDRNTQLLLPAPFPINAPHEVGAQLAVSRNADGRLELFGVSGDGTVFNSAQAAAGGAVLPWQQLDLQPWRSVSTGTGAADGKVELFTLDPAGVIWHRAQTAAGTSAYSPSAALDGTWSAMAAVNDGSGLMLVASAPTGEVYFRFEDSDNSGGWGSWRLLPGASATQLAAEQNAAGVPVIIGVDENGVLFRTTAARANPQTASDFSTPVGLNGNLDSLALTRTADGRLALFGVTGDGQLWQRYETTPGTDLWDPWTLIPAQVGVAPLRVKQIAAERNGTGTIELFIMDETGVVYRSAQPTVGSFAWTPWTGTGFSAQPPADFSLTLSAAAGNVGMGTSTTTQVSVWPKNGFSEPVTMSVAGLPAGVTGTFLPATTSATAPSPVLRLTCLTDAAGTYPLTIWGTSASGEVAHAQPYILTAGAFKLWLSLQSDTVAQGNGTTTDLRVSGVGSSQPAKVNVKGLPAGVTASFSPATATAGVPSVLSLSVSAGAVPGVYALTVTAAAPNGQGAASLAYQLNVVTGMSSS</sequence>
<evidence type="ECO:0000313" key="3">
    <source>
        <dbReference type="Proteomes" id="UP001500751"/>
    </source>
</evidence>
<comment type="caution">
    <text evidence="2">The sequence shown here is derived from an EMBL/GenBank/DDBJ whole genome shotgun (WGS) entry which is preliminary data.</text>
</comment>
<dbReference type="InterPro" id="IPR022506">
    <property type="entry name" value="Metallophosphoesterase_PPA1498"/>
</dbReference>
<dbReference type="InterPro" id="IPR058502">
    <property type="entry name" value="PLL-like_beta-prop"/>
</dbReference>
<organism evidence="2 3">
    <name type="scientific">Catenulispora yoronensis</name>
    <dbReference type="NCBI Taxonomy" id="450799"/>
    <lineage>
        <taxon>Bacteria</taxon>
        <taxon>Bacillati</taxon>
        <taxon>Actinomycetota</taxon>
        <taxon>Actinomycetes</taxon>
        <taxon>Catenulisporales</taxon>
        <taxon>Catenulisporaceae</taxon>
        <taxon>Catenulispora</taxon>
    </lineage>
</organism>
<dbReference type="NCBIfam" id="TIGR03767">
    <property type="entry name" value="P_acnes_RR"/>
    <property type="match status" value="1"/>
</dbReference>
<keyword evidence="3" id="KW-1185">Reference proteome</keyword>
<evidence type="ECO:0000259" key="1">
    <source>
        <dbReference type="Pfam" id="PF26607"/>
    </source>
</evidence>